<dbReference type="RefSeq" id="WP_107977196.1">
    <property type="nucleotide sequence ID" value="NZ_BMEZ01000016.1"/>
</dbReference>
<evidence type="ECO:0000313" key="1">
    <source>
        <dbReference type="EMBL" id="PTX46702.1"/>
    </source>
</evidence>
<name>A0A2T6ASA6_9RHOB</name>
<dbReference type="InterPro" id="IPR012863">
    <property type="entry name" value="DUF1636"/>
</dbReference>
<dbReference type="Pfam" id="PF07845">
    <property type="entry name" value="DUF1636"/>
    <property type="match status" value="1"/>
</dbReference>
<gene>
    <name evidence="1" type="ORF">C8N44_11569</name>
</gene>
<accession>A0A2T6ASA6</accession>
<keyword evidence="2" id="KW-1185">Reference proteome</keyword>
<protein>
    <submittedName>
        <fullName evidence="1">Uncharacterized protein DUF1636</fullName>
    </submittedName>
</protein>
<dbReference type="OrthoDB" id="8364077at2"/>
<comment type="caution">
    <text evidence="1">The sequence shown here is derived from an EMBL/GenBank/DDBJ whole genome shotgun (WGS) entry which is preliminary data.</text>
</comment>
<dbReference type="Proteomes" id="UP000244069">
    <property type="component" value="Unassembled WGS sequence"/>
</dbReference>
<dbReference type="AlphaFoldDB" id="A0A2T6ASA6"/>
<organism evidence="1 2">
    <name type="scientific">Allosediminivita pacifica</name>
    <dbReference type="NCBI Taxonomy" id="1267769"/>
    <lineage>
        <taxon>Bacteria</taxon>
        <taxon>Pseudomonadati</taxon>
        <taxon>Pseudomonadota</taxon>
        <taxon>Alphaproteobacteria</taxon>
        <taxon>Rhodobacterales</taxon>
        <taxon>Paracoccaceae</taxon>
        <taxon>Allosediminivita</taxon>
    </lineage>
</organism>
<proteinExistence type="predicted"/>
<sequence>MPDPVRLHVCANCPGSGWDRLRAALEDAGLPVALQPTGCMNGCAEPVALALQGADRATYFFTGVDPEADVADILATVETYLAADKGWIADARPCGRLRFCLKGRVPAL</sequence>
<evidence type="ECO:0000313" key="2">
    <source>
        <dbReference type="Proteomes" id="UP000244069"/>
    </source>
</evidence>
<dbReference type="CDD" id="cd02980">
    <property type="entry name" value="TRX_Fd_family"/>
    <property type="match status" value="1"/>
</dbReference>
<dbReference type="EMBL" id="QBKN01000015">
    <property type="protein sequence ID" value="PTX46702.1"/>
    <property type="molecule type" value="Genomic_DNA"/>
</dbReference>
<reference evidence="1 2" key="1">
    <citation type="submission" date="2018-04" db="EMBL/GenBank/DDBJ databases">
        <title>Genomic Encyclopedia of Archaeal and Bacterial Type Strains, Phase II (KMG-II): from individual species to whole genera.</title>
        <authorList>
            <person name="Goeker M."/>
        </authorList>
    </citation>
    <scope>NUCLEOTIDE SEQUENCE [LARGE SCALE GENOMIC DNA]</scope>
    <source>
        <strain evidence="1 2">DSM 29329</strain>
    </source>
</reference>